<keyword evidence="2" id="KW-1185">Reference proteome</keyword>
<name>A0ACC0AWX5_CATRO</name>
<protein>
    <submittedName>
        <fullName evidence="1">Uncharacterized protein</fullName>
    </submittedName>
</protein>
<dbReference type="EMBL" id="CM044705">
    <property type="protein sequence ID" value="KAI5664398.1"/>
    <property type="molecule type" value="Genomic_DNA"/>
</dbReference>
<proteinExistence type="predicted"/>
<evidence type="ECO:0000313" key="1">
    <source>
        <dbReference type="EMBL" id="KAI5664398.1"/>
    </source>
</evidence>
<comment type="caution">
    <text evidence="1">The sequence shown here is derived from an EMBL/GenBank/DDBJ whole genome shotgun (WGS) entry which is preliminary data.</text>
</comment>
<evidence type="ECO:0000313" key="2">
    <source>
        <dbReference type="Proteomes" id="UP001060085"/>
    </source>
</evidence>
<accession>A0ACC0AWX5</accession>
<reference evidence="2" key="1">
    <citation type="journal article" date="2023" name="Nat. Plants">
        <title>Single-cell RNA sequencing provides a high-resolution roadmap for understanding the multicellular compartmentation of specialized metabolism.</title>
        <authorList>
            <person name="Sun S."/>
            <person name="Shen X."/>
            <person name="Li Y."/>
            <person name="Li Y."/>
            <person name="Wang S."/>
            <person name="Li R."/>
            <person name="Zhang H."/>
            <person name="Shen G."/>
            <person name="Guo B."/>
            <person name="Wei J."/>
            <person name="Xu J."/>
            <person name="St-Pierre B."/>
            <person name="Chen S."/>
            <person name="Sun C."/>
        </authorList>
    </citation>
    <scope>NUCLEOTIDE SEQUENCE [LARGE SCALE GENOMIC DNA]</scope>
</reference>
<gene>
    <name evidence="1" type="ORF">M9H77_23721</name>
</gene>
<organism evidence="1 2">
    <name type="scientific">Catharanthus roseus</name>
    <name type="common">Madagascar periwinkle</name>
    <name type="synonym">Vinca rosea</name>
    <dbReference type="NCBI Taxonomy" id="4058"/>
    <lineage>
        <taxon>Eukaryota</taxon>
        <taxon>Viridiplantae</taxon>
        <taxon>Streptophyta</taxon>
        <taxon>Embryophyta</taxon>
        <taxon>Tracheophyta</taxon>
        <taxon>Spermatophyta</taxon>
        <taxon>Magnoliopsida</taxon>
        <taxon>eudicotyledons</taxon>
        <taxon>Gunneridae</taxon>
        <taxon>Pentapetalae</taxon>
        <taxon>asterids</taxon>
        <taxon>lamiids</taxon>
        <taxon>Gentianales</taxon>
        <taxon>Apocynaceae</taxon>
        <taxon>Rauvolfioideae</taxon>
        <taxon>Vinceae</taxon>
        <taxon>Catharanthinae</taxon>
        <taxon>Catharanthus</taxon>
    </lineage>
</organism>
<sequence>MMKGNENGQKQSKNEADGINEKDLPPKVGQPTVGDSCKKTPYIEVKNTRKPSSNWKRNQENRVCFGLQPPLQEYLIDDGKVRPTVCGKSLFPQCLLLLAPTGDGRATNWGLIGAIDYRYDIALLVHLSPPRPNLEEHVSKYNNSVDTRVKRMEAARSQTASFHNMEIQIELLAKMIIEKLPGNAPNNTITLHDVEEQVMKFPMFMDDENETAQEQEESTPQRFQEPLPNTSVLKESTKDEYLPENKSEFEEGEPEKENESLLEIQKSHIEERQEKKLETIKKNEKVNSLTNKTNFFLVKNSLCVQASRKQPKKNDEERRRLMKFKGNFESAKRKHHLYCGKSRISFSSTLALINLLSSFKE</sequence>
<dbReference type="Proteomes" id="UP001060085">
    <property type="component" value="Linkage Group LG05"/>
</dbReference>